<protein>
    <submittedName>
        <fullName evidence="3">Copper amine oxidase-like domain-containing protein</fullName>
    </submittedName>
</protein>
<evidence type="ECO:0000256" key="1">
    <source>
        <dbReference type="SAM" id="SignalP"/>
    </source>
</evidence>
<dbReference type="InterPro" id="IPR012854">
    <property type="entry name" value="Cu_amine_oxidase-like_N"/>
</dbReference>
<feature type="domain" description="Copper amine oxidase-like N-terminal" evidence="2">
    <location>
        <begin position="53"/>
        <end position="159"/>
    </location>
</feature>
<proteinExistence type="predicted"/>
<name>A0AAU8PCS8_DESK7</name>
<evidence type="ECO:0000259" key="2">
    <source>
        <dbReference type="Pfam" id="PF07833"/>
    </source>
</evidence>
<reference evidence="4" key="1">
    <citation type="submission" date="2011-05" db="EMBL/GenBank/DDBJ databases">
        <title>Complete sequence of Desulfotomaculum kuznetsovii DSM 6115.</title>
        <authorList>
            <person name="Lucas S."/>
            <person name="Han J."/>
            <person name="Lapidus A."/>
            <person name="Cheng J.-F."/>
            <person name="Goodwin L."/>
            <person name="Pitluck S."/>
            <person name="Peters L."/>
            <person name="Mikhailova N."/>
            <person name="Lu M."/>
            <person name="Saunders E."/>
            <person name="Han C."/>
            <person name="Tapia R."/>
            <person name="Land M."/>
            <person name="Hauser L."/>
            <person name="Kyrpides N."/>
            <person name="Ivanova N."/>
            <person name="Pagani I."/>
            <person name="Nazina T."/>
            <person name="Ivanova A."/>
            <person name="Parshina S."/>
            <person name="Kuever J."/>
            <person name="Muyzer G."/>
            <person name="Plugge C."/>
            <person name="Stams A."/>
            <person name="Woyke T."/>
        </authorList>
    </citation>
    <scope>NUCLEOTIDE SEQUENCE [LARGE SCALE GENOMIC DNA]</scope>
    <source>
        <strain evidence="4">DSM 6115 / VKM B-1805 / 17</strain>
    </source>
</reference>
<evidence type="ECO:0000313" key="4">
    <source>
        <dbReference type="Proteomes" id="UP000009229"/>
    </source>
</evidence>
<gene>
    <name evidence="3" type="ordered locus">Desku_2462</name>
</gene>
<dbReference type="InterPro" id="IPR036582">
    <property type="entry name" value="Mao_N_sf"/>
</dbReference>
<dbReference type="RefSeq" id="WP_013823503.1">
    <property type="nucleotide sequence ID" value="NC_015573.1"/>
</dbReference>
<dbReference type="AlphaFoldDB" id="A0AAU8PCS8"/>
<sequence>MSRRKVLISMLALFLLAVLALPALAQQEKVDIYENQKLVKSVVFVVGTREYFVNGQTPGVKMDVAPFVEQGRTFVPVRFLSNALGVEDRNIGWNEKTRLVTLKQPGFPVVELTVGKKQIKSDGQARDMDVSPLVRSGRTFLPARWVAEALGYQVDWDASLGLVVCWPRGEEKPDLSAVKQYLNEQKPEEPQVPGINKPVVDLKGQGEVMEGFYNYSALDPNQKIVYVTMDDIKANAYDMSGGVKANIVKDVRITKDKIYIDWYSTAGVAFGVLLAEGKLLRYRDPDWAFYGKQNFTAQYSVVDDLRDKYSNLPTADITKVTHIIIEGQTYLAIENPLYAGKK</sequence>
<organism evidence="3 4">
    <name type="scientific">Desulfofundulus kuznetsovii (strain DSM 6115 / VKM B-1805 / 17)</name>
    <name type="common">Desulfotomaculum kuznetsovii</name>
    <dbReference type="NCBI Taxonomy" id="760568"/>
    <lineage>
        <taxon>Bacteria</taxon>
        <taxon>Bacillati</taxon>
        <taxon>Bacillota</taxon>
        <taxon>Clostridia</taxon>
        <taxon>Eubacteriales</taxon>
        <taxon>Peptococcaceae</taxon>
        <taxon>Desulfofundulus</taxon>
    </lineage>
</organism>
<feature type="chain" id="PRO_5043594153" evidence="1">
    <location>
        <begin position="26"/>
        <end position="342"/>
    </location>
</feature>
<keyword evidence="4" id="KW-1185">Reference proteome</keyword>
<accession>A0AAU8PCS8</accession>
<evidence type="ECO:0000313" key="3">
    <source>
        <dbReference type="EMBL" id="AEG15992.1"/>
    </source>
</evidence>
<dbReference type="Gene3D" id="3.30.457.10">
    <property type="entry name" value="Copper amine oxidase-like, N-terminal domain"/>
    <property type="match status" value="2"/>
</dbReference>
<dbReference type="EMBL" id="CP002770">
    <property type="protein sequence ID" value="AEG15992.1"/>
    <property type="molecule type" value="Genomic_DNA"/>
</dbReference>
<dbReference type="Pfam" id="PF07833">
    <property type="entry name" value="Cu_amine_oxidN1"/>
    <property type="match status" value="1"/>
</dbReference>
<feature type="signal peptide" evidence="1">
    <location>
        <begin position="1"/>
        <end position="25"/>
    </location>
</feature>
<dbReference type="Proteomes" id="UP000009229">
    <property type="component" value="Chromosome"/>
</dbReference>
<keyword evidence="1" id="KW-0732">Signal</keyword>
<dbReference type="KEGG" id="dku:Desku_2462"/>
<dbReference type="SUPFAM" id="SSF55383">
    <property type="entry name" value="Copper amine oxidase, domain N"/>
    <property type="match status" value="2"/>
</dbReference>